<reference evidence="2" key="2">
    <citation type="journal article" date="2015" name="Data Brief">
        <title>Shoot transcriptome of the giant reed, Arundo donax.</title>
        <authorList>
            <person name="Barrero R.A."/>
            <person name="Guerrero F.D."/>
            <person name="Moolhuijzen P."/>
            <person name="Goolsby J.A."/>
            <person name="Tidwell J."/>
            <person name="Bellgard S.E."/>
            <person name="Bellgard M.I."/>
        </authorList>
    </citation>
    <scope>NUCLEOTIDE SEQUENCE</scope>
    <source>
        <tissue evidence="2">Shoot tissue taken approximately 20 cm above the soil surface</tissue>
    </source>
</reference>
<feature type="region of interest" description="Disordered" evidence="1">
    <location>
        <begin position="1"/>
        <end position="182"/>
    </location>
</feature>
<evidence type="ECO:0000256" key="1">
    <source>
        <dbReference type="SAM" id="MobiDB-lite"/>
    </source>
</evidence>
<name>A0A0A9DET1_ARUDO</name>
<dbReference type="AlphaFoldDB" id="A0A0A9DET1"/>
<dbReference type="EMBL" id="GBRH01215618">
    <property type="protein sequence ID" value="JAD82277.1"/>
    <property type="molecule type" value="Transcribed_RNA"/>
</dbReference>
<protein>
    <submittedName>
        <fullName evidence="2">Uncharacterized protein</fullName>
    </submittedName>
</protein>
<proteinExistence type="predicted"/>
<reference evidence="2" key="1">
    <citation type="submission" date="2014-09" db="EMBL/GenBank/DDBJ databases">
        <authorList>
            <person name="Magalhaes I.L.F."/>
            <person name="Oliveira U."/>
            <person name="Santos F.R."/>
            <person name="Vidigal T.H.D.A."/>
            <person name="Brescovit A.D."/>
            <person name="Santos A.J."/>
        </authorList>
    </citation>
    <scope>NUCLEOTIDE SEQUENCE</scope>
    <source>
        <tissue evidence="2">Shoot tissue taken approximately 20 cm above the soil surface</tissue>
    </source>
</reference>
<organism evidence="2">
    <name type="scientific">Arundo donax</name>
    <name type="common">Giant reed</name>
    <name type="synonym">Donax arundinaceus</name>
    <dbReference type="NCBI Taxonomy" id="35708"/>
    <lineage>
        <taxon>Eukaryota</taxon>
        <taxon>Viridiplantae</taxon>
        <taxon>Streptophyta</taxon>
        <taxon>Embryophyta</taxon>
        <taxon>Tracheophyta</taxon>
        <taxon>Spermatophyta</taxon>
        <taxon>Magnoliopsida</taxon>
        <taxon>Liliopsida</taxon>
        <taxon>Poales</taxon>
        <taxon>Poaceae</taxon>
        <taxon>PACMAD clade</taxon>
        <taxon>Arundinoideae</taxon>
        <taxon>Arundineae</taxon>
        <taxon>Arundo</taxon>
    </lineage>
</organism>
<evidence type="ECO:0000313" key="2">
    <source>
        <dbReference type="EMBL" id="JAD82277.1"/>
    </source>
</evidence>
<feature type="compositionally biased region" description="Basic residues" evidence="1">
    <location>
        <begin position="57"/>
        <end position="77"/>
    </location>
</feature>
<feature type="compositionally biased region" description="Basic residues" evidence="1">
    <location>
        <begin position="137"/>
        <end position="149"/>
    </location>
</feature>
<feature type="compositionally biased region" description="Basic and acidic residues" evidence="1">
    <location>
        <begin position="150"/>
        <end position="159"/>
    </location>
</feature>
<accession>A0A0A9DET1</accession>
<sequence length="182" mass="19457">MGPSGRRGVVQMGPPGCSGAEGGLSSAGEEARGGARSGCGRRHTGDGGRALRWSGRSARRRHSTTQPRGSRRWHRLGPRCSEEVGRRGPAAARGGARGGGVRSSEGQRRGDGLVWGVRAVLRTQRIGRRPHDGGDRRGRHSCRRWRRRGRGGDFGRSDDDLAVGSEGESWGRCGNEASWRGA</sequence>